<evidence type="ECO:0000313" key="1">
    <source>
        <dbReference type="EMBL" id="GAH44424.1"/>
    </source>
</evidence>
<dbReference type="EMBL" id="BARU01010038">
    <property type="protein sequence ID" value="GAH44424.1"/>
    <property type="molecule type" value="Genomic_DNA"/>
</dbReference>
<sequence>AYLQIILSLLEDIDILSPVDIEIRLKVSNKFNTYELHGENIVEIPKNKSSDYFHRFLALILSIIMEKMMF</sequence>
<dbReference type="AlphaFoldDB" id="X1GS29"/>
<gene>
    <name evidence="1" type="ORF">S03H2_19243</name>
</gene>
<name>X1GS29_9ZZZZ</name>
<proteinExistence type="predicted"/>
<reference evidence="1" key="1">
    <citation type="journal article" date="2014" name="Front. Microbiol.">
        <title>High frequency of phylogenetically diverse reductive dehalogenase-homologous genes in deep subseafloor sedimentary metagenomes.</title>
        <authorList>
            <person name="Kawai M."/>
            <person name="Futagami T."/>
            <person name="Toyoda A."/>
            <person name="Takaki Y."/>
            <person name="Nishi S."/>
            <person name="Hori S."/>
            <person name="Arai W."/>
            <person name="Tsubouchi T."/>
            <person name="Morono Y."/>
            <person name="Uchiyama I."/>
            <person name="Ito T."/>
            <person name="Fujiyama A."/>
            <person name="Inagaki F."/>
            <person name="Takami H."/>
        </authorList>
    </citation>
    <scope>NUCLEOTIDE SEQUENCE</scope>
    <source>
        <strain evidence="1">Expedition CK06-06</strain>
    </source>
</reference>
<organism evidence="1">
    <name type="scientific">marine sediment metagenome</name>
    <dbReference type="NCBI Taxonomy" id="412755"/>
    <lineage>
        <taxon>unclassified sequences</taxon>
        <taxon>metagenomes</taxon>
        <taxon>ecological metagenomes</taxon>
    </lineage>
</organism>
<feature type="non-terminal residue" evidence="1">
    <location>
        <position position="1"/>
    </location>
</feature>
<comment type="caution">
    <text evidence="1">The sequence shown here is derived from an EMBL/GenBank/DDBJ whole genome shotgun (WGS) entry which is preliminary data.</text>
</comment>
<accession>X1GS29</accession>
<protein>
    <submittedName>
        <fullName evidence="1">Uncharacterized protein</fullName>
    </submittedName>
</protein>